<evidence type="ECO:0000313" key="7">
    <source>
        <dbReference type="Proteomes" id="UP000800036"/>
    </source>
</evidence>
<dbReference type="Pfam" id="PF00348">
    <property type="entry name" value="polyprenyl_synt"/>
    <property type="match status" value="1"/>
</dbReference>
<dbReference type="PANTHER" id="PTHR12001">
    <property type="entry name" value="GERANYLGERANYL PYROPHOSPHATE SYNTHASE"/>
    <property type="match status" value="1"/>
</dbReference>
<dbReference type="InterPro" id="IPR000092">
    <property type="entry name" value="Polyprenyl_synt"/>
</dbReference>
<dbReference type="OrthoDB" id="6921389at2759"/>
<dbReference type="SFLD" id="SFLDS00005">
    <property type="entry name" value="Isoprenoid_Synthase_Type_I"/>
    <property type="match status" value="1"/>
</dbReference>
<dbReference type="PROSITE" id="PS00723">
    <property type="entry name" value="POLYPRENYL_SYNTHASE_1"/>
    <property type="match status" value="1"/>
</dbReference>
<evidence type="ECO:0000256" key="5">
    <source>
        <dbReference type="SAM" id="MobiDB-lite"/>
    </source>
</evidence>
<dbReference type="GO" id="GO:0004311">
    <property type="term" value="F:geranylgeranyl diphosphate synthase activity"/>
    <property type="evidence" value="ECO:0007669"/>
    <property type="project" value="UniProtKB-EC"/>
</dbReference>
<accession>A0A6A5VR80</accession>
<feature type="region of interest" description="Disordered" evidence="5">
    <location>
        <begin position="366"/>
        <end position="443"/>
    </location>
</feature>
<dbReference type="Proteomes" id="UP000800036">
    <property type="component" value="Unassembled WGS sequence"/>
</dbReference>
<dbReference type="GO" id="GO:0043386">
    <property type="term" value="P:mycotoxin biosynthetic process"/>
    <property type="evidence" value="ECO:0007669"/>
    <property type="project" value="UniProtKB-ARBA"/>
</dbReference>
<keyword evidence="4" id="KW-0460">Magnesium</keyword>
<evidence type="ECO:0000256" key="1">
    <source>
        <dbReference type="ARBA" id="ARBA00012382"/>
    </source>
</evidence>
<feature type="compositionally biased region" description="Low complexity" evidence="5">
    <location>
        <begin position="380"/>
        <end position="421"/>
    </location>
</feature>
<dbReference type="PROSITE" id="PS00444">
    <property type="entry name" value="POLYPRENYL_SYNTHASE_2"/>
    <property type="match status" value="1"/>
</dbReference>
<name>A0A6A5VR80_9PLEO</name>
<dbReference type="Pfam" id="PF19086">
    <property type="entry name" value="Terpene_syn_C_2"/>
    <property type="match status" value="1"/>
</dbReference>
<evidence type="ECO:0000256" key="4">
    <source>
        <dbReference type="ARBA" id="ARBA00022842"/>
    </source>
</evidence>
<evidence type="ECO:0000256" key="2">
    <source>
        <dbReference type="ARBA" id="ARBA00022679"/>
    </source>
</evidence>
<keyword evidence="7" id="KW-1185">Reference proteome</keyword>
<dbReference type="EMBL" id="ML976659">
    <property type="protein sequence ID" value="KAF1979080.1"/>
    <property type="molecule type" value="Genomic_DNA"/>
</dbReference>
<evidence type="ECO:0000256" key="3">
    <source>
        <dbReference type="ARBA" id="ARBA00022723"/>
    </source>
</evidence>
<keyword evidence="2" id="KW-0808">Transferase</keyword>
<evidence type="ECO:0000313" key="6">
    <source>
        <dbReference type="EMBL" id="KAF1979080.1"/>
    </source>
</evidence>
<protein>
    <recommendedName>
        <fullName evidence="1">geranylgeranyl diphosphate synthase</fullName>
        <ecNumber evidence="1">2.5.1.29</ecNumber>
    </recommendedName>
</protein>
<dbReference type="GO" id="GO:0046872">
    <property type="term" value="F:metal ion binding"/>
    <property type="evidence" value="ECO:0007669"/>
    <property type="project" value="UniProtKB-KW"/>
</dbReference>
<dbReference type="InterPro" id="IPR008949">
    <property type="entry name" value="Isoprenoid_synthase_dom_sf"/>
</dbReference>
<organism evidence="6 7">
    <name type="scientific">Bimuria novae-zelandiae CBS 107.79</name>
    <dbReference type="NCBI Taxonomy" id="1447943"/>
    <lineage>
        <taxon>Eukaryota</taxon>
        <taxon>Fungi</taxon>
        <taxon>Dikarya</taxon>
        <taxon>Ascomycota</taxon>
        <taxon>Pezizomycotina</taxon>
        <taxon>Dothideomycetes</taxon>
        <taxon>Pleosporomycetidae</taxon>
        <taxon>Pleosporales</taxon>
        <taxon>Massarineae</taxon>
        <taxon>Didymosphaeriaceae</taxon>
        <taxon>Bimuria</taxon>
    </lineage>
</organism>
<dbReference type="PANTHER" id="PTHR12001:SF72">
    <property type="entry name" value="THIJ_PFPI FAMILY PROTEIN (AFU_ORTHOLOGUE AFUA_3G01210)-RELATED"/>
    <property type="match status" value="1"/>
</dbReference>
<dbReference type="GO" id="GO:0046165">
    <property type="term" value="P:alcohol biosynthetic process"/>
    <property type="evidence" value="ECO:0007669"/>
    <property type="project" value="UniProtKB-ARBA"/>
</dbReference>
<reference evidence="6" key="1">
    <citation type="journal article" date="2020" name="Stud. Mycol.">
        <title>101 Dothideomycetes genomes: a test case for predicting lifestyles and emergence of pathogens.</title>
        <authorList>
            <person name="Haridas S."/>
            <person name="Albert R."/>
            <person name="Binder M."/>
            <person name="Bloem J."/>
            <person name="Labutti K."/>
            <person name="Salamov A."/>
            <person name="Andreopoulos B."/>
            <person name="Baker S."/>
            <person name="Barry K."/>
            <person name="Bills G."/>
            <person name="Bluhm B."/>
            <person name="Cannon C."/>
            <person name="Castanera R."/>
            <person name="Culley D."/>
            <person name="Daum C."/>
            <person name="Ezra D."/>
            <person name="Gonzalez J."/>
            <person name="Henrissat B."/>
            <person name="Kuo A."/>
            <person name="Liang C."/>
            <person name="Lipzen A."/>
            <person name="Lutzoni F."/>
            <person name="Magnuson J."/>
            <person name="Mondo S."/>
            <person name="Nolan M."/>
            <person name="Ohm R."/>
            <person name="Pangilinan J."/>
            <person name="Park H.-J."/>
            <person name="Ramirez L."/>
            <person name="Alfaro M."/>
            <person name="Sun H."/>
            <person name="Tritt A."/>
            <person name="Yoshinaga Y."/>
            <person name="Zwiers L.-H."/>
            <person name="Turgeon B."/>
            <person name="Goodwin S."/>
            <person name="Spatafora J."/>
            <person name="Crous P."/>
            <person name="Grigoriev I."/>
        </authorList>
    </citation>
    <scope>NUCLEOTIDE SEQUENCE</scope>
    <source>
        <strain evidence="6">CBS 107.79</strain>
    </source>
</reference>
<dbReference type="Gene3D" id="1.10.600.10">
    <property type="entry name" value="Farnesyl Diphosphate Synthase"/>
    <property type="match status" value="2"/>
</dbReference>
<dbReference type="EC" id="2.5.1.29" evidence="1"/>
<proteinExistence type="predicted"/>
<sequence length="752" mass="85550">MLPDNELYPYSIPVDREKVVASGALTSLPVRIHRYDHLSDAGALCLTKDWRDTMKDGQDRKSNGSPCVVGNWGSFIWPESEPERLGLLCYLLDAGCFHDDACEEMGIDDAHQEHLDMEAAMDVEDVRTFSSDSRSLKTKQLISAAVLECIKVDREGALRMLEAYRKKWLRIMETYNTEEINNVPEYFLARANNGGMGAYYAMLEFALGIVVTDEEYELMAEPIAHVERCMLLTNDYWSWPRERKQAEFQEAGKVFNIVWFLMKTEGCTEKEAMSKVHAMVHAEEQDWVESKTRFYNQNPNVRPDLVKFLENLHTALAGNDYWSSQCYRHNDWEHIPELPSDDDPKLHELADLGRMLRTESIPAKVLTLGPKSNEDSATISTRKPSVDDSSSSGSQSIRNESSSTEGSATAESNSSISGSSSPTRKDFTEEDIPSQPIALNPASYDSSVLTEPIKYIKSMPSKNLRTQLIDCFQIWLETPDSAMGVIKEVVDNLHQSSLILDDLEDGSQLRRGFPATHIVYGPSQAVNSATYLYVQAVESVHAAARDHPEMMDVFLKHLKHLFHGQSWDLYWTYHRHCPTEEQYLDMVDQKTGAMLQLLVGLMSQQRVQSGKLVNGDVLIRFAQLFGRYFQVRDDYMNLTSIDYARQKGFAEDLDEQKYSYLIVHMYQRHPQARDKFEGIFKAMKQSAMPQVAADTSKKYLLSILEETGSIAATKAMLIQWFDEIMEEIGALETHFGVDNMLLRLLVETLRIS</sequence>
<keyword evidence="3" id="KW-0479">Metal-binding</keyword>
<dbReference type="GO" id="GO:0008299">
    <property type="term" value="P:isoprenoid biosynthetic process"/>
    <property type="evidence" value="ECO:0007669"/>
    <property type="project" value="InterPro"/>
</dbReference>
<dbReference type="AlphaFoldDB" id="A0A6A5VR80"/>
<dbReference type="InterPro" id="IPR033749">
    <property type="entry name" value="Polyprenyl_synt_CS"/>
</dbReference>
<gene>
    <name evidence="6" type="ORF">BU23DRAFT_498183</name>
</gene>
<dbReference type="SUPFAM" id="SSF48576">
    <property type="entry name" value="Terpenoid synthases"/>
    <property type="match status" value="2"/>
</dbReference>